<evidence type="ECO:0000313" key="2">
    <source>
        <dbReference type="Proteomes" id="UP000198440"/>
    </source>
</evidence>
<dbReference type="AlphaFoldDB" id="A0A239L706"/>
<proteinExistence type="predicted"/>
<dbReference type="EMBL" id="FZON01000082">
    <property type="protein sequence ID" value="SNT26406.1"/>
    <property type="molecule type" value="Genomic_DNA"/>
</dbReference>
<protein>
    <submittedName>
        <fullName evidence="1">Uncharacterized protein</fullName>
    </submittedName>
</protein>
<name>A0A239L706_9RHOB</name>
<gene>
    <name evidence="1" type="ORF">SAMN04488078_10824</name>
</gene>
<organism evidence="1 2">
    <name type="scientific">Antarctobacter heliothermus</name>
    <dbReference type="NCBI Taxonomy" id="74033"/>
    <lineage>
        <taxon>Bacteria</taxon>
        <taxon>Pseudomonadati</taxon>
        <taxon>Pseudomonadota</taxon>
        <taxon>Alphaproteobacteria</taxon>
        <taxon>Rhodobacterales</taxon>
        <taxon>Roseobacteraceae</taxon>
        <taxon>Antarctobacter</taxon>
    </lineage>
</organism>
<reference evidence="1 2" key="1">
    <citation type="submission" date="2017-06" db="EMBL/GenBank/DDBJ databases">
        <authorList>
            <person name="Kim H.J."/>
            <person name="Triplett B.A."/>
        </authorList>
    </citation>
    <scope>NUCLEOTIDE SEQUENCE [LARGE SCALE GENOMIC DNA]</scope>
    <source>
        <strain evidence="1 2">DSM 11445</strain>
    </source>
</reference>
<accession>A0A239L706</accession>
<dbReference type="Proteomes" id="UP000198440">
    <property type="component" value="Unassembled WGS sequence"/>
</dbReference>
<sequence>MRGRLVLNGSIEIRSSFGENSGDHVFEAPVRWLLTVAPQTAGDTAEIQGSFKGKDGDCTAVNSAFCCAKIGQGARAYVGNTASQTLDQALETRS</sequence>
<evidence type="ECO:0000313" key="1">
    <source>
        <dbReference type="EMBL" id="SNT26406.1"/>
    </source>
</evidence>